<keyword evidence="1" id="KW-0472">Membrane</keyword>
<dbReference type="InterPro" id="IPR019213">
    <property type="entry name" value="EhaD-like"/>
</dbReference>
<gene>
    <name evidence="2" type="primary">ehaD</name>
    <name evidence="2" type="ordered locus">MTBMA_c07870</name>
</gene>
<dbReference type="PaxDb" id="79929-MTBMA_c07870"/>
<dbReference type="PATRIC" id="fig|79929.8.peg.770"/>
<evidence type="ECO:0000256" key="1">
    <source>
        <dbReference type="SAM" id="Phobius"/>
    </source>
</evidence>
<dbReference type="Proteomes" id="UP000000345">
    <property type="component" value="Chromosome"/>
</dbReference>
<dbReference type="RefSeq" id="WP_013295606.1">
    <property type="nucleotide sequence ID" value="NC_014408.1"/>
</dbReference>
<keyword evidence="3" id="KW-1185">Reference proteome</keyword>
<dbReference type="KEGG" id="mmg:MTBMA_c07870"/>
<name>D9PVY4_METTM</name>
<feature type="transmembrane region" description="Helical" evidence="1">
    <location>
        <begin position="6"/>
        <end position="27"/>
    </location>
</feature>
<evidence type="ECO:0000313" key="2">
    <source>
        <dbReference type="EMBL" id="ADL58382.1"/>
    </source>
</evidence>
<dbReference type="InterPro" id="IPR011308">
    <property type="entry name" value="Prd_NiFe_hyd_3_EhaD"/>
</dbReference>
<keyword evidence="1" id="KW-0812">Transmembrane</keyword>
<organism evidence="2 3">
    <name type="scientific">Methanothermobacter marburgensis (strain ATCC BAA-927 / DSM 2133 / JCM 14651 / NBRC 100331 / OCM 82 / Marburg)</name>
    <name type="common">Methanobacterium thermoautotrophicum</name>
    <dbReference type="NCBI Taxonomy" id="79929"/>
    <lineage>
        <taxon>Archaea</taxon>
        <taxon>Methanobacteriati</taxon>
        <taxon>Methanobacteriota</taxon>
        <taxon>Methanomada group</taxon>
        <taxon>Methanobacteria</taxon>
        <taxon>Methanobacteriales</taxon>
        <taxon>Methanobacteriaceae</taxon>
        <taxon>Methanothermobacter</taxon>
    </lineage>
</organism>
<dbReference type="GeneID" id="9704495"/>
<reference evidence="2 3" key="2">
    <citation type="journal article" date="2010" name="J. Bacteriol.">
        <title>Complete genome sequence of Methanothermobacter marburgensis, a methanoarchaeon model organism.</title>
        <authorList>
            <person name="Liesegang H."/>
            <person name="Kaster A.K."/>
            <person name="Wiezer A."/>
            <person name="Goenrich M."/>
            <person name="Wollherr A."/>
            <person name="Seedorf H."/>
            <person name="Gottschalk G."/>
            <person name="Thauer R.K."/>
        </authorList>
    </citation>
    <scope>NUCLEOTIDE SEQUENCE [LARGE SCALE GENOMIC DNA]</scope>
    <source>
        <strain evidence="3">ATCC BAA-927 / DSM 2133 / JCM 14651 / NBRC 100331 / OCM 82 / Marburg</strain>
    </source>
</reference>
<proteinExistence type="predicted"/>
<evidence type="ECO:0000313" key="3">
    <source>
        <dbReference type="Proteomes" id="UP000000345"/>
    </source>
</evidence>
<keyword evidence="1" id="KW-1133">Transmembrane helix</keyword>
<dbReference type="PIRSF" id="PIRSF006581">
    <property type="entry name" value="EhaD"/>
    <property type="match status" value="1"/>
</dbReference>
<dbReference type="AlphaFoldDB" id="D9PVY4"/>
<reference key="1">
    <citation type="submission" date="2009-08" db="EMBL/GenBank/DDBJ databases">
        <title>The genome sequence of Methanothermobacter marburgensis.</title>
        <authorList>
            <person name="Kaster A."/>
            <person name="Seedorf H."/>
            <person name="Goenrich M."/>
            <person name="Wiezer A."/>
            <person name="Liesegang H."/>
            <person name="Thauer R."/>
            <person name="Gottschalk G."/>
        </authorList>
    </citation>
    <scope>NUCLEOTIDE SEQUENCE</scope>
    <source>
        <strain>Marburg</strain>
    </source>
</reference>
<feature type="transmembrane region" description="Helical" evidence="1">
    <location>
        <begin position="34"/>
        <end position="51"/>
    </location>
</feature>
<dbReference type="EMBL" id="CP001710">
    <property type="protein sequence ID" value="ADL58382.1"/>
    <property type="molecule type" value="Genomic_DNA"/>
</dbReference>
<feature type="transmembrane region" description="Helical" evidence="1">
    <location>
        <begin position="57"/>
        <end position="75"/>
    </location>
</feature>
<dbReference type="STRING" id="79929.MTBMA_c07870"/>
<accession>D9PVY4</accession>
<dbReference type="Pfam" id="PF09881">
    <property type="entry name" value="EhaD"/>
    <property type="match status" value="1"/>
</dbReference>
<protein>
    <submittedName>
        <fullName evidence="2">Energy-converting hydrogenase A, subunit D</fullName>
    </submittedName>
</protein>
<dbReference type="HOGENOM" id="CLU_170806_0_0_2"/>
<dbReference type="GeneID" id="77399566"/>
<sequence length="90" mass="9717">MNPLDLINLTNTGIFVIFTGAAGIILLPRPLDKIIMFSLLQGGFVMVLAAARYLDVAMAAALFDPISTVILLMAVMRINDVRVARGEDLV</sequence>